<accession>I5BVE2</accession>
<dbReference type="GO" id="GO:0003824">
    <property type="term" value="F:catalytic activity"/>
    <property type="evidence" value="ECO:0007669"/>
    <property type="project" value="InterPro"/>
</dbReference>
<dbReference type="OrthoDB" id="581532at2"/>
<sequence length="246" mass="26873">MSVLGRISEIWRYPVSSMGGETIEATELTLGGVPGDRIWGVESIEKNEVAGPERRKYWRGLPSLFSRLKAGVPEVGNRDAGDWYDVRSHEASDLLSSWLEMPVRLRPHAKFGTEVEGHVAPRYQRADLHVLTTASLRALASGLDDPAQAVSPRFRPNVLIETTPEHQGFAEHALIGKTLAIGEARIEIHEPCSRCAFTVLAQQGLSFEPKILRHIVQKGSGGFGVLCKVTHPGGIALGSEVRVIEA</sequence>
<dbReference type="InterPro" id="IPR005302">
    <property type="entry name" value="MoCF_Sase_C"/>
</dbReference>
<dbReference type="EMBL" id="AJXZ01000038">
    <property type="protein sequence ID" value="EIM73544.1"/>
    <property type="molecule type" value="Genomic_DNA"/>
</dbReference>
<dbReference type="Proteomes" id="UP000004622">
    <property type="component" value="Unassembled WGS sequence"/>
</dbReference>
<evidence type="ECO:0000313" key="3">
    <source>
        <dbReference type="Proteomes" id="UP000004622"/>
    </source>
</evidence>
<dbReference type="RefSeq" id="WP_007009393.1">
    <property type="nucleotide sequence ID" value="NZ_AJXZ01000038.1"/>
</dbReference>
<feature type="domain" description="MOSC" evidence="1">
    <location>
        <begin position="99"/>
        <end position="244"/>
    </location>
</feature>
<organism evidence="2 3">
    <name type="scientific">Nitratireductor aquibiodomus RA22</name>
    <dbReference type="NCBI Taxonomy" id="1189611"/>
    <lineage>
        <taxon>Bacteria</taxon>
        <taxon>Pseudomonadati</taxon>
        <taxon>Pseudomonadota</taxon>
        <taxon>Alphaproteobacteria</taxon>
        <taxon>Hyphomicrobiales</taxon>
        <taxon>Phyllobacteriaceae</taxon>
        <taxon>Nitratireductor</taxon>
    </lineage>
</organism>
<gene>
    <name evidence="2" type="ORF">A33O_15256</name>
</gene>
<name>I5BVE2_9HYPH</name>
<proteinExistence type="predicted"/>
<evidence type="ECO:0000259" key="1">
    <source>
        <dbReference type="PROSITE" id="PS51340"/>
    </source>
</evidence>
<dbReference type="Gene3D" id="2.40.33.20">
    <property type="entry name" value="PK beta-barrel domain-like"/>
    <property type="match status" value="1"/>
</dbReference>
<dbReference type="SUPFAM" id="SSF50800">
    <property type="entry name" value="PK beta-barrel domain-like"/>
    <property type="match status" value="1"/>
</dbReference>
<evidence type="ECO:0000313" key="2">
    <source>
        <dbReference type="EMBL" id="EIM73544.1"/>
    </source>
</evidence>
<dbReference type="GO" id="GO:0030151">
    <property type="term" value="F:molybdenum ion binding"/>
    <property type="evidence" value="ECO:0007669"/>
    <property type="project" value="InterPro"/>
</dbReference>
<dbReference type="InterPro" id="IPR011037">
    <property type="entry name" value="Pyrv_Knase-like_insert_dom_sf"/>
</dbReference>
<dbReference type="Pfam" id="PF03473">
    <property type="entry name" value="MOSC"/>
    <property type="match status" value="1"/>
</dbReference>
<dbReference type="PROSITE" id="PS51340">
    <property type="entry name" value="MOSC"/>
    <property type="match status" value="1"/>
</dbReference>
<dbReference type="AlphaFoldDB" id="I5BVE2"/>
<protein>
    <submittedName>
        <fullName evidence="2">MOSC domain containing protein</fullName>
    </submittedName>
</protein>
<comment type="caution">
    <text evidence="2">The sequence shown here is derived from an EMBL/GenBank/DDBJ whole genome shotgun (WGS) entry which is preliminary data.</text>
</comment>
<reference evidence="2 3" key="1">
    <citation type="journal article" date="2012" name="J. Bacteriol.">
        <title>Genome Sequence of Nitratireductor aquibiodomus Strain RA22.</title>
        <authorList>
            <person name="Singh A."/>
            <person name="Jangir P.K."/>
            <person name="Kumari C."/>
            <person name="Sharma R."/>
        </authorList>
    </citation>
    <scope>NUCLEOTIDE SEQUENCE [LARGE SCALE GENOMIC DNA]</scope>
    <source>
        <strain evidence="2 3">RA22</strain>
    </source>
</reference>
<dbReference type="GO" id="GO:0030170">
    <property type="term" value="F:pyridoxal phosphate binding"/>
    <property type="evidence" value="ECO:0007669"/>
    <property type="project" value="InterPro"/>
</dbReference>